<reference evidence="2 3" key="1">
    <citation type="submission" date="2020-08" db="EMBL/GenBank/DDBJ databases">
        <title>Genomic Encyclopedia of Type Strains, Phase IV (KMG-IV): sequencing the most valuable type-strain genomes for metagenomic binning, comparative biology and taxonomic classification.</title>
        <authorList>
            <person name="Goeker M."/>
        </authorList>
    </citation>
    <scope>NUCLEOTIDE SEQUENCE [LARGE SCALE GENOMIC DNA]</scope>
    <source>
        <strain evidence="2 3">DSM 25895</strain>
    </source>
</reference>
<keyword evidence="1" id="KW-0732">Signal</keyword>
<evidence type="ECO:0000313" key="3">
    <source>
        <dbReference type="Proteomes" id="UP000562254"/>
    </source>
</evidence>
<evidence type="ECO:0000256" key="1">
    <source>
        <dbReference type="SAM" id="SignalP"/>
    </source>
</evidence>
<dbReference type="InterPro" id="IPR007332">
    <property type="entry name" value="DUF411"/>
</dbReference>
<organism evidence="2 3">
    <name type="scientific">Neoroseomonas alkaliterrae</name>
    <dbReference type="NCBI Taxonomy" id="1452450"/>
    <lineage>
        <taxon>Bacteria</taxon>
        <taxon>Pseudomonadati</taxon>
        <taxon>Pseudomonadota</taxon>
        <taxon>Alphaproteobacteria</taxon>
        <taxon>Acetobacterales</taxon>
        <taxon>Acetobacteraceae</taxon>
        <taxon>Neoroseomonas</taxon>
    </lineage>
</organism>
<dbReference type="AlphaFoldDB" id="A0A840Y2N3"/>
<evidence type="ECO:0000313" key="2">
    <source>
        <dbReference type="EMBL" id="MBB5688902.1"/>
    </source>
</evidence>
<feature type="chain" id="PRO_5032748465" description="DUF411 domain-containing protein" evidence="1">
    <location>
        <begin position="22"/>
        <end position="155"/>
    </location>
</feature>
<dbReference type="Pfam" id="PF04214">
    <property type="entry name" value="DUF411"/>
    <property type="match status" value="1"/>
</dbReference>
<dbReference type="EMBL" id="JACIJE010000002">
    <property type="protein sequence ID" value="MBB5688902.1"/>
    <property type="molecule type" value="Genomic_DNA"/>
</dbReference>
<sequence length="155" mass="16634">MMPRRILAIAALSLAAAPALAQARERAEVWRDPQCGCCGGWVEHLRGEGFAVTDRVVSSVAPFRRMLGTPADLLSCHAARIAGWLAIEGHVPALAIRRALDARLPGVVGLAVPAMPVGTPGMEVPGQPPEIYEVIAWRADGSHFAWLRMRGSRLL</sequence>
<evidence type="ECO:0008006" key="4">
    <source>
        <dbReference type="Google" id="ProtNLM"/>
    </source>
</evidence>
<protein>
    <recommendedName>
        <fullName evidence="4">DUF411 domain-containing protein</fullName>
    </recommendedName>
</protein>
<name>A0A840Y2N3_9PROT</name>
<dbReference type="Proteomes" id="UP000562254">
    <property type="component" value="Unassembled WGS sequence"/>
</dbReference>
<comment type="caution">
    <text evidence="2">The sequence shown here is derived from an EMBL/GenBank/DDBJ whole genome shotgun (WGS) entry which is preliminary data.</text>
</comment>
<proteinExistence type="predicted"/>
<accession>A0A840Y2N3</accession>
<keyword evidence="3" id="KW-1185">Reference proteome</keyword>
<gene>
    <name evidence="2" type="ORF">FHS88_001018</name>
</gene>
<dbReference type="RefSeq" id="WP_211842609.1">
    <property type="nucleotide sequence ID" value="NZ_JAAEDJ010000122.1"/>
</dbReference>
<feature type="signal peptide" evidence="1">
    <location>
        <begin position="1"/>
        <end position="21"/>
    </location>
</feature>